<feature type="domain" description="Glycosyltransferase 2-like" evidence="4">
    <location>
        <begin position="898"/>
        <end position="1071"/>
    </location>
</feature>
<evidence type="ECO:0000313" key="7">
    <source>
        <dbReference type="EMBL" id="PWL07698.1"/>
    </source>
</evidence>
<sequence length="1496" mass="176061">MNKIKEEEYMNTTQNSKQLLKNSKFFEIGFYKKQNPHLKNTNFTDDEIIEYYLKHNKDEQFPTSKYFDVKWYMKHNPNVKKIDVDPLIHFLKIGCDEQRLYRYTTVNFKALNLPDELNLYKMYKTIYHSELFDIDYYLSNNGEFDLEGYDPIIHYILIGAKCGYNPSRKFNTNKYLENQNHDKIITNPLYHYITYRKDILDKSFNEIYTKQFNKHNHLLTPTTKDILAHLKRKISIIIPIYNAYEETCECICSVLLNTHLDYELILINDASSDKRIKTLLDKLEDIENVKVIHNLENQGFVKNVNTGMKIADNNDVVLLNSDTIVTPRWLTKLVTAAYSDPTVATVTPLSNSSDISAKNLGINKDQLALNKKAYQLSKTDYDSYFESPTGNGYCLFIKRGALNKLGLFDPIFKRGYGEETDFTSKAREEGWKNLRILDTFIYHRSHASFKEETNQLKEENKKINMERHPDVFKLWDEFVKDPKLNKILKKAEAIQSSDISERILYVTQQDKEGNPEVTPEFYEIAQKYDTHILTLEEDEISLFIYDGIFEFKKIYSKKLVDKTDDEIKTFYFNFITSLRYDLFYIRQVNHYISCLYVKMAEFVKFATLLEIPVVYEGNYYYNNIIDTIHEKLNPLQTLDDIIDDQKNRFSFKDKKVVIYTAITGNYDTLQTPSVIDDEFDYVCFTDNSDIKSDFWDVRLIEDNDDELDSIRKARKYKILPHKYLSEYDYSIWVDGCFDIIADIRKYVQKYSKNHKLLVITHDVRDCIYDEAIACINADHDLAETINTQIEKYEQENFPKHNGLIASGILFRDHHDPDVIKLMNDWFNEVKNHSRRDQLSFNYVCWKNNFQYDMSDIYYFRNQYFFRADHSDHVDRIHQIKYPKTTKDEILENLQKSTTIAIPIYNAYEDTLKCIKSVIKHTKIPYELLLIDDASSDKRINPMLEEFSSKYDNIHLITNSKNQGFVKNVNKAFKYSENDILLLNSDTIVTSGWLSKIKTTAYTDPSIGTVTPLSNNSGAFSVPILNKVNLIDDNIGLNKTANIIEKLNSKTINTPTANDFCMYIKRPVIDEVGLFDVGFKRGYGEENDFSMRLIDKGWKNVIDTTTYIYHNESASFGSEKQKLVEENRKYLTIKHPEYKKLITQFINDSDYEQVRSNIADALNDEHIIKNTKERLMYVTDDEDDLINEILNFTQHVSSEYNIYLLTASKETLKIYKFNPNTNDDDNISIDRNLTQIMQWNIDTTSDEDLYDSEFELIYFNLLKQLNIDKIHIQDMNNHTFDLPKVAHIMGIDVILSLNDYYYINQTYNIDNDTINITENTDTWQNNVSQMLKNCSKIITKSKTLNESYKNTYPELKDKLFNIIDEKQEIQTIKDIKDDKNRQNLIPDNKQVYQNKPITKKQIQKATPDPNLQIADNYIQAYNDDGKKNILLIEPMINNEITLMSSQLMSMILDDYNFYILISDDDNLILYTYDELHPDLIEDKSNLKFMENFKLLEK</sequence>
<dbReference type="Pfam" id="PF00535">
    <property type="entry name" value="Glycos_transf_2"/>
    <property type="match status" value="2"/>
</dbReference>
<dbReference type="SUPFAM" id="SSF53448">
    <property type="entry name" value="Nucleotide-diphospho-sugar transferases"/>
    <property type="match status" value="2"/>
</dbReference>
<dbReference type="EC" id="2.4.1.-" evidence="7"/>
<evidence type="ECO:0000259" key="5">
    <source>
        <dbReference type="Pfam" id="PF04765"/>
    </source>
</evidence>
<evidence type="ECO:0000313" key="9">
    <source>
        <dbReference type="Proteomes" id="UP000246004"/>
    </source>
</evidence>
<proteinExistence type="inferred from homology"/>
<feature type="domain" description="TOD1/MUCI70 glycosyltransferase-like" evidence="5">
    <location>
        <begin position="645"/>
        <end position="849"/>
    </location>
</feature>
<reference evidence="7 9" key="1">
    <citation type="submission" date="2016-04" db="EMBL/GenBank/DDBJ databases">
        <title>Genome sequence of Methanosphaera cuniculi DSM 4103.</title>
        <authorList>
            <person name="Poehlein A."/>
            <person name="Seedorf H."/>
            <person name="Daniel R."/>
        </authorList>
    </citation>
    <scope>NUCLEOTIDE SEQUENCE [LARGE SCALE GENOMIC DNA]</scope>
    <source>
        <strain evidence="7 9">DSM 4103</strain>
    </source>
</reference>
<evidence type="ECO:0000256" key="1">
    <source>
        <dbReference type="ARBA" id="ARBA00006739"/>
    </source>
</evidence>
<dbReference type="OrthoDB" id="46222at2157"/>
<name>A0A2A2HEM5_9EURY</name>
<dbReference type="PANTHER" id="PTHR43179">
    <property type="entry name" value="RHAMNOSYLTRANSFERASE WBBL"/>
    <property type="match status" value="1"/>
</dbReference>
<keyword evidence="8" id="KW-1185">Reference proteome</keyword>
<accession>A0A2A2HEM5</accession>
<gene>
    <name evidence="7" type="primary">pgaC</name>
    <name evidence="6" type="ORF">ASJ82_06740</name>
    <name evidence="7" type="ORF">MSCUN_14510</name>
</gene>
<evidence type="ECO:0000256" key="2">
    <source>
        <dbReference type="ARBA" id="ARBA00022676"/>
    </source>
</evidence>
<evidence type="ECO:0000313" key="8">
    <source>
        <dbReference type="Proteomes" id="UP000217528"/>
    </source>
</evidence>
<evidence type="ECO:0000259" key="4">
    <source>
        <dbReference type="Pfam" id="PF00535"/>
    </source>
</evidence>
<dbReference type="EMBL" id="LWMS01000045">
    <property type="protein sequence ID" value="PWL07698.1"/>
    <property type="molecule type" value="Genomic_DNA"/>
</dbReference>
<comment type="caution">
    <text evidence="6">The sequence shown here is derived from an EMBL/GenBank/DDBJ whole genome shotgun (WGS) entry which is preliminary data.</text>
</comment>
<dbReference type="PANTHER" id="PTHR43179:SF12">
    <property type="entry name" value="GALACTOFURANOSYLTRANSFERASE GLFT2"/>
    <property type="match status" value="1"/>
</dbReference>
<comment type="similarity">
    <text evidence="1">Belongs to the glycosyltransferase 2 family.</text>
</comment>
<reference evidence="6 8" key="2">
    <citation type="journal article" date="2017" name="BMC Genomics">
        <title>Genomic analysis of methanogenic archaea reveals a shift towards energy conservation.</title>
        <authorList>
            <person name="Gilmore S.P."/>
            <person name="Henske J.K."/>
            <person name="Sexton J.A."/>
            <person name="Solomon K.V."/>
            <person name="Seppala S."/>
            <person name="Yoo J.I."/>
            <person name="Huyett L.M."/>
            <person name="Pressman A."/>
            <person name="Cogan J.Z."/>
            <person name="Kivenson V."/>
            <person name="Peng X."/>
            <person name="Tan Y."/>
            <person name="Valentine D.L."/>
            <person name="O'Malley M.A."/>
        </authorList>
    </citation>
    <scope>NUCLEOTIDE SEQUENCE [LARGE SCALE GENOMIC DNA]</scope>
    <source>
        <strain evidence="6 8">1R-7</strain>
    </source>
</reference>
<protein>
    <submittedName>
        <fullName evidence="7">Poly-beta-1,6-N-acetyl-D-glucosamine synthase</fullName>
        <ecNumber evidence="7">2.4.1.-</ecNumber>
    </submittedName>
</protein>
<dbReference type="InterPro" id="IPR048354">
    <property type="entry name" value="TOD1_MUCI70_glycTrfase_dom"/>
</dbReference>
<dbReference type="Proteomes" id="UP000246004">
    <property type="component" value="Unassembled WGS sequence"/>
</dbReference>
<feature type="domain" description="Glycosyltransferase 2-like" evidence="4">
    <location>
        <begin position="235"/>
        <end position="398"/>
    </location>
</feature>
<dbReference type="Gene3D" id="3.90.550.10">
    <property type="entry name" value="Spore Coat Polysaccharide Biosynthesis Protein SpsA, Chain A"/>
    <property type="match status" value="2"/>
</dbReference>
<dbReference type="Proteomes" id="UP000217528">
    <property type="component" value="Unassembled WGS sequence"/>
</dbReference>
<dbReference type="InterPro" id="IPR029044">
    <property type="entry name" value="Nucleotide-diphossugar_trans"/>
</dbReference>
<organism evidence="6 8">
    <name type="scientific">Methanosphaera cuniculi</name>
    <dbReference type="NCBI Taxonomy" id="1077256"/>
    <lineage>
        <taxon>Archaea</taxon>
        <taxon>Methanobacteriati</taxon>
        <taxon>Methanobacteriota</taxon>
        <taxon>Methanomada group</taxon>
        <taxon>Methanobacteria</taxon>
        <taxon>Methanobacteriales</taxon>
        <taxon>Methanobacteriaceae</taxon>
        <taxon>Methanosphaera</taxon>
    </lineage>
</organism>
<keyword evidence="3 7" id="KW-0808">Transferase</keyword>
<evidence type="ECO:0000313" key="6">
    <source>
        <dbReference type="EMBL" id="PAV07882.1"/>
    </source>
</evidence>
<evidence type="ECO:0000256" key="3">
    <source>
        <dbReference type="ARBA" id="ARBA00022679"/>
    </source>
</evidence>
<dbReference type="RefSeq" id="WP_095608228.1">
    <property type="nucleotide sequence ID" value="NZ_LMVN01000006.1"/>
</dbReference>
<dbReference type="EMBL" id="LMVN01000006">
    <property type="protein sequence ID" value="PAV07882.1"/>
    <property type="molecule type" value="Genomic_DNA"/>
</dbReference>
<dbReference type="Pfam" id="PF04765">
    <property type="entry name" value="TOD1_MUCI70"/>
    <property type="match status" value="1"/>
</dbReference>
<keyword evidence="2 7" id="KW-0328">Glycosyltransferase</keyword>
<dbReference type="GO" id="GO:0016757">
    <property type="term" value="F:glycosyltransferase activity"/>
    <property type="evidence" value="ECO:0007669"/>
    <property type="project" value="UniProtKB-KW"/>
</dbReference>
<dbReference type="InterPro" id="IPR001173">
    <property type="entry name" value="Glyco_trans_2-like"/>
</dbReference>